<dbReference type="AlphaFoldDB" id="A0A2M8P3Q2"/>
<dbReference type="Gene3D" id="3.90.182.10">
    <property type="entry name" value="Toxin - Anthrax Protective Antigen,domain 1"/>
    <property type="match status" value="3"/>
</dbReference>
<feature type="domain" description="SH3b" evidence="1">
    <location>
        <begin position="462"/>
        <end position="532"/>
    </location>
</feature>
<dbReference type="EMBL" id="PGTK01000001">
    <property type="protein sequence ID" value="PJF32177.1"/>
    <property type="molecule type" value="Genomic_DNA"/>
</dbReference>
<sequence length="625" mass="68916">MIRCVRLLRGELMALRPTRLMALLLCATLLAALLPSAPVSRAAQPEPIAPIVHAAETGSNWTGSYFPNRTLSGPPAFTRIDPAIVFNWGPNSPGPGIGVQNWSARWDGVQFLNAGTYRLTVRVDDGVRIFVNGQLVIDEWREQAPTTFIRDIQVSAGVHAFRIEYFQALGDASISFSWQLVLTQSTAWTAQYFNNPFLSGAPVLTRLEPRIEHFWGLGSPNPLVPPDRFSARYTATLPFQAGTYRFVLAGDDGVRLFINDILVIDQWRRQSLTAYSIDVALAAGLHTIRVEYYEDTEQAAIRLTIDPAIGSPFGAQSDFWFGEYYTNPNLSGSPAFVRNDGFSGINFNWNASAPQPGFPRDFFSVRWTRRICTPGRPTRFFIYVDDGMRFFIDNTLIIDAWSGPPDTVHQRFVDLTAGCHDFRLEYQQQTRQSFIVLTWDPPDGQSPPLPIPNVVPGSGGQTISANVVGLVVNANLLNVRAADSPASAVLEQIRGGTLVTVLARNNAATWLRVRTPSGVIGWVNANFIQTNLPSILSLPVDGAVGGAPQPTGVRGQLTSGLRLREGPGLTFRQLTIIEWGQTVDIIGRSSDGQWYEVIHRGQRGWIFALYVRIIQGNPLSLPITG</sequence>
<dbReference type="PANTHER" id="PTHR34408:SF1">
    <property type="entry name" value="GLYCOSYL HYDROLASE FAMILY 19 DOMAIN-CONTAINING PROTEIN HI_1415"/>
    <property type="match status" value="1"/>
</dbReference>
<evidence type="ECO:0008006" key="5">
    <source>
        <dbReference type="Google" id="ProtNLM"/>
    </source>
</evidence>
<dbReference type="InterPro" id="IPR037524">
    <property type="entry name" value="PA14/GLEYA"/>
</dbReference>
<dbReference type="InterPro" id="IPR052354">
    <property type="entry name" value="Cell_Wall_Dynamics_Protein"/>
</dbReference>
<dbReference type="Pfam" id="PF08239">
    <property type="entry name" value="SH3_3"/>
    <property type="match status" value="2"/>
</dbReference>
<feature type="domain" description="PA14" evidence="2">
    <location>
        <begin position="56"/>
        <end position="192"/>
    </location>
</feature>
<dbReference type="InterPro" id="IPR003646">
    <property type="entry name" value="SH3-like_bac-type"/>
</dbReference>
<evidence type="ECO:0000313" key="4">
    <source>
        <dbReference type="Proteomes" id="UP000228921"/>
    </source>
</evidence>
<name>A0A2M8P3Q2_9CHLR</name>
<evidence type="ECO:0000313" key="3">
    <source>
        <dbReference type="EMBL" id="PJF32177.1"/>
    </source>
</evidence>
<dbReference type="SUPFAM" id="SSF50044">
    <property type="entry name" value="SH3-domain"/>
    <property type="match status" value="1"/>
</dbReference>
<accession>A0A2M8P3Q2</accession>
<dbReference type="Pfam" id="PF07691">
    <property type="entry name" value="PA14"/>
    <property type="match status" value="3"/>
</dbReference>
<dbReference type="PROSITE" id="PS51820">
    <property type="entry name" value="PA14"/>
    <property type="match status" value="3"/>
</dbReference>
<dbReference type="InterPro" id="IPR036028">
    <property type="entry name" value="SH3-like_dom_sf"/>
</dbReference>
<gene>
    <name evidence="3" type="ORF">CUN51_00685</name>
</gene>
<dbReference type="Proteomes" id="UP000228921">
    <property type="component" value="Unassembled WGS sequence"/>
</dbReference>
<feature type="domain" description="PA14" evidence="2">
    <location>
        <begin position="315"/>
        <end position="455"/>
    </location>
</feature>
<evidence type="ECO:0000259" key="2">
    <source>
        <dbReference type="PROSITE" id="PS51820"/>
    </source>
</evidence>
<comment type="caution">
    <text evidence="3">The sequence shown here is derived from an EMBL/GenBank/DDBJ whole genome shotgun (WGS) entry which is preliminary data.</text>
</comment>
<evidence type="ECO:0000259" key="1">
    <source>
        <dbReference type="PROSITE" id="PS51781"/>
    </source>
</evidence>
<protein>
    <recommendedName>
        <fullName evidence="5">PA14 domain-containing protein</fullName>
    </recommendedName>
</protein>
<dbReference type="SMART" id="SM00758">
    <property type="entry name" value="PA14"/>
    <property type="match status" value="3"/>
</dbReference>
<reference evidence="3 4" key="1">
    <citation type="submission" date="2017-11" db="EMBL/GenBank/DDBJ databases">
        <title>Evolution of Phototrophy in the Chloroflexi Phylum Driven by Horizontal Gene Transfer.</title>
        <authorList>
            <person name="Ward L.M."/>
            <person name="Hemp J."/>
            <person name="Shih P.M."/>
            <person name="Mcglynn S.E."/>
            <person name="Fischer W."/>
        </authorList>
    </citation>
    <scope>NUCLEOTIDE SEQUENCE [LARGE SCALE GENOMIC DNA]</scope>
    <source>
        <strain evidence="3">CP2_2F</strain>
    </source>
</reference>
<dbReference type="PROSITE" id="PS51781">
    <property type="entry name" value="SH3B"/>
    <property type="match status" value="2"/>
</dbReference>
<dbReference type="SUPFAM" id="SSF56988">
    <property type="entry name" value="Anthrax protective antigen"/>
    <property type="match status" value="3"/>
</dbReference>
<proteinExistence type="predicted"/>
<organism evidence="3 4">
    <name type="scientific">Candidatus Thermofonsia Clade 1 bacterium</name>
    <dbReference type="NCBI Taxonomy" id="2364210"/>
    <lineage>
        <taxon>Bacteria</taxon>
        <taxon>Bacillati</taxon>
        <taxon>Chloroflexota</taxon>
        <taxon>Candidatus Thermofontia</taxon>
        <taxon>Candidatus Thermofonsia Clade 1</taxon>
    </lineage>
</organism>
<dbReference type="SMART" id="SM00287">
    <property type="entry name" value="SH3b"/>
    <property type="match status" value="2"/>
</dbReference>
<dbReference type="InterPro" id="IPR011658">
    <property type="entry name" value="PA14_dom"/>
</dbReference>
<feature type="domain" description="PA14" evidence="2">
    <location>
        <begin position="183"/>
        <end position="320"/>
    </location>
</feature>
<dbReference type="Gene3D" id="2.30.30.40">
    <property type="entry name" value="SH3 Domains"/>
    <property type="match status" value="2"/>
</dbReference>
<dbReference type="PANTHER" id="PTHR34408">
    <property type="entry name" value="FAMILY PROTEIN, PUTATIVE-RELATED"/>
    <property type="match status" value="1"/>
</dbReference>
<feature type="domain" description="SH3b" evidence="1">
    <location>
        <begin position="549"/>
        <end position="615"/>
    </location>
</feature>